<dbReference type="KEGG" id="ptm:GSPATT00000919001"/>
<dbReference type="Proteomes" id="UP000000600">
    <property type="component" value="Unassembled WGS sequence"/>
</dbReference>
<dbReference type="InParanoid" id="A0CK89"/>
<dbReference type="RefSeq" id="XP_001438603.1">
    <property type="nucleotide sequence ID" value="XM_001438566.1"/>
</dbReference>
<organism evidence="1 2">
    <name type="scientific">Paramecium tetraurelia</name>
    <dbReference type="NCBI Taxonomy" id="5888"/>
    <lineage>
        <taxon>Eukaryota</taxon>
        <taxon>Sar</taxon>
        <taxon>Alveolata</taxon>
        <taxon>Ciliophora</taxon>
        <taxon>Intramacronucleata</taxon>
        <taxon>Oligohymenophorea</taxon>
        <taxon>Peniculida</taxon>
        <taxon>Parameciidae</taxon>
        <taxon>Paramecium</taxon>
    </lineage>
</organism>
<dbReference type="AlphaFoldDB" id="A0CK89"/>
<accession>A0CK89</accession>
<name>A0CK89_PARTE</name>
<dbReference type="GeneID" id="5024388"/>
<keyword evidence="2" id="KW-1185">Reference proteome</keyword>
<dbReference type="EMBL" id="CT868096">
    <property type="protein sequence ID" value="CAK71206.1"/>
    <property type="molecule type" value="Genomic_DNA"/>
</dbReference>
<gene>
    <name evidence="1" type="ORF">GSPATT00000919001</name>
</gene>
<dbReference type="OMA" id="FEVCEQV"/>
<dbReference type="HOGENOM" id="CLU_514355_0_0_1"/>
<evidence type="ECO:0000313" key="2">
    <source>
        <dbReference type="Proteomes" id="UP000000600"/>
    </source>
</evidence>
<sequence>MKNINFIDIKLNQSTQEPSCITQENWVDQLLNPDLRRNLNQCNNQIEKISLFPIVGYGLKVEFHGTQEFSVKVRSISQVEKIIDLSTIELGKQYQTRDKPNCILPLLKKEENNSELLNCELFKRKMSYLITKNHQLYEQNSYIYLIQSTLKYLIKYNNNQQWQQEMTQEIFEVCEQVFMNQDLYIDSIQKEAFKKSKFQLLNVFCLFKEKKLQPEVIYQEFISPKLQNIEKLQLNDEGQNGLGNFFDTLNLNNIIQDFDDINGCIIRYLDENDYFYLRLFHGKFISSLIKYFIPSQKFSQEMVSQKDERHTKQRNLIKNFAQSAIYKFLFNNLINNYQEEKKKQIFSQLNKIMEIYDYYSFLQSQQKYEDLTLYYNLNNFLSNQDTYKNGIIQFINYLAQQLLKKISLYELRRKTFENCEQLRNSREILEKQGIIRKFMQIFGIDGKEQDELINQILDTTSEICWLNYQSIKTNWQNEEEIISFLNMIKCFPQSQNLKSNFNLYLKYLNDITQFCFKIKHQSRQFKYFNQFEEYELNNTLPKDQKKACIFLKIFQTSKNLIRA</sequence>
<dbReference type="OrthoDB" id="305058at2759"/>
<evidence type="ECO:0000313" key="1">
    <source>
        <dbReference type="EMBL" id="CAK71206.1"/>
    </source>
</evidence>
<protein>
    <submittedName>
        <fullName evidence="1">Uncharacterized protein</fullName>
    </submittedName>
</protein>
<proteinExistence type="predicted"/>
<reference evidence="1 2" key="1">
    <citation type="journal article" date="2006" name="Nature">
        <title>Global trends of whole-genome duplications revealed by the ciliate Paramecium tetraurelia.</title>
        <authorList>
            <consortium name="Genoscope"/>
            <person name="Aury J.-M."/>
            <person name="Jaillon O."/>
            <person name="Duret L."/>
            <person name="Noel B."/>
            <person name="Jubin C."/>
            <person name="Porcel B.M."/>
            <person name="Segurens B."/>
            <person name="Daubin V."/>
            <person name="Anthouard V."/>
            <person name="Aiach N."/>
            <person name="Arnaiz O."/>
            <person name="Billaut A."/>
            <person name="Beisson J."/>
            <person name="Blanc I."/>
            <person name="Bouhouche K."/>
            <person name="Camara F."/>
            <person name="Duharcourt S."/>
            <person name="Guigo R."/>
            <person name="Gogendeau D."/>
            <person name="Katinka M."/>
            <person name="Keller A.-M."/>
            <person name="Kissmehl R."/>
            <person name="Klotz C."/>
            <person name="Koll F."/>
            <person name="Le Moue A."/>
            <person name="Lepere C."/>
            <person name="Malinsky S."/>
            <person name="Nowacki M."/>
            <person name="Nowak J.K."/>
            <person name="Plattner H."/>
            <person name="Poulain J."/>
            <person name="Ruiz F."/>
            <person name="Serrano V."/>
            <person name="Zagulski M."/>
            <person name="Dessen P."/>
            <person name="Betermier M."/>
            <person name="Weissenbach J."/>
            <person name="Scarpelli C."/>
            <person name="Schachter V."/>
            <person name="Sperling L."/>
            <person name="Meyer E."/>
            <person name="Cohen J."/>
            <person name="Wincker P."/>
        </authorList>
    </citation>
    <scope>NUCLEOTIDE SEQUENCE [LARGE SCALE GENOMIC DNA]</scope>
    <source>
        <strain evidence="1 2">Stock d4-2</strain>
    </source>
</reference>